<dbReference type="InterPro" id="IPR013176">
    <property type="entry name" value="Ccz1"/>
</dbReference>
<sequence length="474" mass="55149">MQERVDASLNNFYIFNPTFGTTEGEEENKILFFHPPDSDTNNQIKTVGLSEAIIKFTRNFVSQEECKSVHTLKTRQYFYQAQPNYWMVMTVNVPYTKSKNGLKETVYHGENVQDDVYHSILKQAYEMYQLFYDSFQPPSEIQVDLVLLKEKISQFYSKYLQILKISNCDIVDVFQGIQFLPLDKKTYLHAQSFMNQFQCIFHDQVVFSALLVKEHLVWSNIELTDLRTIYRYLITTLLSSHLTENQNGAGTVDNSNLSEMKSGNGISYLNEADYSRFITCPSFYSNIDSEPVTQVPRLILRSGDRSIFQLLVYKVMSSFVCLFVPDAYELTLEFMRSIESFLRSKLIALASELSMHLEKKRFTKGIVSSVGHTFSYVYFNRLNLAQKNTLRDHQAHLTAEVLSMLADISFDSKKKDSVGETIVKTYDDFWIIGQFCNEREFYVVTQQKNSTLIEISDEMKIIRDKQLKSIYFHV</sequence>
<proteinExistence type="inferred from homology"/>
<evidence type="ECO:0000256" key="1">
    <source>
        <dbReference type="ARBA" id="ARBA00005352"/>
    </source>
</evidence>
<evidence type="ECO:0008006" key="7">
    <source>
        <dbReference type="Google" id="ProtNLM"/>
    </source>
</evidence>
<comment type="caution">
    <text evidence="5">The sequence shown here is derived from an EMBL/GenBank/DDBJ whole genome shotgun (WGS) entry which is preliminary data.</text>
</comment>
<dbReference type="InterPro" id="IPR043988">
    <property type="entry name" value="CCZ1/INTU_longin_2"/>
</dbReference>
<dbReference type="PANTHER" id="PTHR13056">
    <property type="entry name" value="VACUOLAR FUSION PROTEIN CCZ1 HOMOLOG-RELATED"/>
    <property type="match status" value="1"/>
</dbReference>
<dbReference type="InterPro" id="IPR043989">
    <property type="entry name" value="CCZ1/INTU/HSP4_longin_3"/>
</dbReference>
<feature type="domain" description="CCZ1/INTU/HSP4 first Longin" evidence="2">
    <location>
        <begin position="9"/>
        <end position="132"/>
    </location>
</feature>
<dbReference type="Pfam" id="PF19032">
    <property type="entry name" value="Intu_longin_2"/>
    <property type="match status" value="1"/>
</dbReference>
<evidence type="ECO:0000259" key="4">
    <source>
        <dbReference type="Pfam" id="PF19033"/>
    </source>
</evidence>
<feature type="domain" description="CCZ1/INTU second Longin" evidence="3">
    <location>
        <begin position="206"/>
        <end position="342"/>
    </location>
</feature>
<evidence type="ECO:0000313" key="6">
    <source>
        <dbReference type="Proteomes" id="UP001367676"/>
    </source>
</evidence>
<dbReference type="GO" id="GO:0035658">
    <property type="term" value="C:Mon1-Ccz1 complex"/>
    <property type="evidence" value="ECO:0007669"/>
    <property type="project" value="InterPro"/>
</dbReference>
<dbReference type="EMBL" id="JBBCAQ010000034">
    <property type="protein sequence ID" value="KAK7579660.1"/>
    <property type="molecule type" value="Genomic_DNA"/>
</dbReference>
<accession>A0AAN9T9J1</accession>
<keyword evidence="6" id="KW-1185">Reference proteome</keyword>
<dbReference type="InterPro" id="IPR043987">
    <property type="entry name" value="CCZ1/INTU/HSP4_longin_1"/>
</dbReference>
<organism evidence="5 6">
    <name type="scientific">Parthenolecanium corni</name>
    <dbReference type="NCBI Taxonomy" id="536013"/>
    <lineage>
        <taxon>Eukaryota</taxon>
        <taxon>Metazoa</taxon>
        <taxon>Ecdysozoa</taxon>
        <taxon>Arthropoda</taxon>
        <taxon>Hexapoda</taxon>
        <taxon>Insecta</taxon>
        <taxon>Pterygota</taxon>
        <taxon>Neoptera</taxon>
        <taxon>Paraneoptera</taxon>
        <taxon>Hemiptera</taxon>
        <taxon>Sternorrhyncha</taxon>
        <taxon>Coccoidea</taxon>
        <taxon>Coccidae</taxon>
        <taxon>Parthenolecanium</taxon>
    </lineage>
</organism>
<reference evidence="5 6" key="1">
    <citation type="submission" date="2024-03" db="EMBL/GenBank/DDBJ databases">
        <title>Adaptation during the transition from Ophiocordyceps entomopathogen to insect associate is accompanied by gene loss and intensified selection.</title>
        <authorList>
            <person name="Ward C.M."/>
            <person name="Onetto C.A."/>
            <person name="Borneman A.R."/>
        </authorList>
    </citation>
    <scope>NUCLEOTIDE SEQUENCE [LARGE SCALE GENOMIC DNA]</scope>
    <source>
        <strain evidence="5">AWRI1</strain>
        <tissue evidence="5">Single Adult Female</tissue>
    </source>
</reference>
<name>A0AAN9T9J1_9HEMI</name>
<dbReference type="AlphaFoldDB" id="A0AAN9T9J1"/>
<evidence type="ECO:0000259" key="3">
    <source>
        <dbReference type="Pfam" id="PF19032"/>
    </source>
</evidence>
<protein>
    <recommendedName>
        <fullName evidence="7">Vacuolar fusion protein CCZ1</fullName>
    </recommendedName>
</protein>
<evidence type="ECO:0000259" key="2">
    <source>
        <dbReference type="Pfam" id="PF19031"/>
    </source>
</evidence>
<gene>
    <name evidence="5" type="ORF">V9T40_000289</name>
</gene>
<dbReference type="GO" id="GO:0016192">
    <property type="term" value="P:vesicle-mediated transport"/>
    <property type="evidence" value="ECO:0007669"/>
    <property type="project" value="InterPro"/>
</dbReference>
<comment type="similarity">
    <text evidence="1">Belongs to the CCZ1 family.</text>
</comment>
<evidence type="ECO:0000313" key="5">
    <source>
        <dbReference type="EMBL" id="KAK7579660.1"/>
    </source>
</evidence>
<dbReference type="PANTHER" id="PTHR13056:SF0">
    <property type="entry name" value="VACUOLAR FUSION PROTEIN CCZ1 HOMOLOG-RELATED"/>
    <property type="match status" value="1"/>
</dbReference>
<dbReference type="Pfam" id="PF19031">
    <property type="entry name" value="Intu_longin_1"/>
    <property type="match status" value="1"/>
</dbReference>
<feature type="domain" description="CCZ1/INTU/HPS4 third Longin" evidence="4">
    <location>
        <begin position="373"/>
        <end position="460"/>
    </location>
</feature>
<dbReference type="Proteomes" id="UP001367676">
    <property type="component" value="Unassembled WGS sequence"/>
</dbReference>
<dbReference type="Pfam" id="PF19033">
    <property type="entry name" value="Intu_longin_3"/>
    <property type="match status" value="1"/>
</dbReference>